<sequence length="208" mass="22176">MDSIAVVSFLGAAIVLTLMPGPDNLFVLAQSIAKGKQAGIATALGLCTGLLGHISAAVIGLSAVIYQSALAFTIVKYAGAAYLLFLAYKAFRAKETGFGPLSADPLDYRALYKKGVIMNLLNPKVSLFFLAFLPQFIHYEAGPVAGQMLVFGLIFLLQALILFSLISVFAGKIGTFLRKSPALARKINLIEGSLFAFIGLRIAFSEHK</sequence>
<dbReference type="PANTHER" id="PTHR30086:SF20">
    <property type="entry name" value="ARGININE EXPORTER PROTEIN ARGO-RELATED"/>
    <property type="match status" value="1"/>
</dbReference>
<evidence type="ECO:0000256" key="4">
    <source>
        <dbReference type="ARBA" id="ARBA00022989"/>
    </source>
</evidence>
<evidence type="ECO:0000256" key="3">
    <source>
        <dbReference type="ARBA" id="ARBA00022692"/>
    </source>
</evidence>
<protein>
    <submittedName>
        <fullName evidence="7">LysE family translocator</fullName>
    </submittedName>
</protein>
<keyword evidence="2" id="KW-1003">Cell membrane</keyword>
<gene>
    <name evidence="7" type="ORF">M3202_04575</name>
</gene>
<accession>A0A9X2DM88</accession>
<evidence type="ECO:0000313" key="8">
    <source>
        <dbReference type="Proteomes" id="UP001139179"/>
    </source>
</evidence>
<reference evidence="7" key="1">
    <citation type="submission" date="2022-05" db="EMBL/GenBank/DDBJ databases">
        <title>Comparative Genomics of Spacecraft Associated Microbes.</title>
        <authorList>
            <person name="Tran M.T."/>
            <person name="Wright A."/>
            <person name="Seuylemezian A."/>
            <person name="Eisen J."/>
            <person name="Coil D."/>
        </authorList>
    </citation>
    <scope>NUCLEOTIDE SEQUENCE</scope>
    <source>
        <strain evidence="7">214.1.1</strain>
    </source>
</reference>
<comment type="caution">
    <text evidence="7">The sequence shown here is derived from an EMBL/GenBank/DDBJ whole genome shotgun (WGS) entry which is preliminary data.</text>
</comment>
<dbReference type="EMBL" id="JAMBOL010000002">
    <property type="protein sequence ID" value="MCM3713351.1"/>
    <property type="molecule type" value="Genomic_DNA"/>
</dbReference>
<dbReference type="Proteomes" id="UP001139179">
    <property type="component" value="Unassembled WGS sequence"/>
</dbReference>
<dbReference type="AlphaFoldDB" id="A0A9X2DM88"/>
<proteinExistence type="predicted"/>
<evidence type="ECO:0000313" key="7">
    <source>
        <dbReference type="EMBL" id="MCM3713351.1"/>
    </source>
</evidence>
<dbReference type="PIRSF" id="PIRSF006324">
    <property type="entry name" value="LeuE"/>
    <property type="match status" value="1"/>
</dbReference>
<comment type="subcellular location">
    <subcellularLocation>
        <location evidence="1">Cell membrane</location>
        <topology evidence="1">Multi-pass membrane protein</topology>
    </subcellularLocation>
</comment>
<dbReference type="RefSeq" id="WP_251222155.1">
    <property type="nucleotide sequence ID" value="NZ_JAMBOL010000002.1"/>
</dbReference>
<name>A0A9X2DM88_9BACI</name>
<evidence type="ECO:0000256" key="6">
    <source>
        <dbReference type="SAM" id="Phobius"/>
    </source>
</evidence>
<evidence type="ECO:0000256" key="2">
    <source>
        <dbReference type="ARBA" id="ARBA00022475"/>
    </source>
</evidence>
<dbReference type="Pfam" id="PF01810">
    <property type="entry name" value="LysE"/>
    <property type="match status" value="1"/>
</dbReference>
<organism evidence="7 8">
    <name type="scientific">Halalkalibacter oceani</name>
    <dbReference type="NCBI Taxonomy" id="1653776"/>
    <lineage>
        <taxon>Bacteria</taxon>
        <taxon>Bacillati</taxon>
        <taxon>Bacillota</taxon>
        <taxon>Bacilli</taxon>
        <taxon>Bacillales</taxon>
        <taxon>Bacillaceae</taxon>
        <taxon>Halalkalibacter</taxon>
    </lineage>
</organism>
<feature type="transmembrane region" description="Helical" evidence="6">
    <location>
        <begin position="69"/>
        <end position="88"/>
    </location>
</feature>
<keyword evidence="3 6" id="KW-0812">Transmembrane</keyword>
<feature type="transmembrane region" description="Helical" evidence="6">
    <location>
        <begin position="6"/>
        <end position="28"/>
    </location>
</feature>
<evidence type="ECO:0000256" key="5">
    <source>
        <dbReference type="ARBA" id="ARBA00023136"/>
    </source>
</evidence>
<feature type="transmembrane region" description="Helical" evidence="6">
    <location>
        <begin position="116"/>
        <end position="137"/>
    </location>
</feature>
<dbReference type="GO" id="GO:0015171">
    <property type="term" value="F:amino acid transmembrane transporter activity"/>
    <property type="evidence" value="ECO:0007669"/>
    <property type="project" value="TreeGrafter"/>
</dbReference>
<keyword evidence="8" id="KW-1185">Reference proteome</keyword>
<feature type="transmembrane region" description="Helical" evidence="6">
    <location>
        <begin position="149"/>
        <end position="171"/>
    </location>
</feature>
<dbReference type="PANTHER" id="PTHR30086">
    <property type="entry name" value="ARGININE EXPORTER PROTEIN ARGO"/>
    <property type="match status" value="1"/>
</dbReference>
<dbReference type="InterPro" id="IPR001123">
    <property type="entry name" value="LeuE-type"/>
</dbReference>
<keyword evidence="4 6" id="KW-1133">Transmembrane helix</keyword>
<dbReference type="GO" id="GO:0005886">
    <property type="term" value="C:plasma membrane"/>
    <property type="evidence" value="ECO:0007669"/>
    <property type="project" value="UniProtKB-SubCell"/>
</dbReference>
<keyword evidence="5 6" id="KW-0472">Membrane</keyword>
<feature type="transmembrane region" description="Helical" evidence="6">
    <location>
        <begin position="40"/>
        <end position="63"/>
    </location>
</feature>
<evidence type="ECO:0000256" key="1">
    <source>
        <dbReference type="ARBA" id="ARBA00004651"/>
    </source>
</evidence>